<organism evidence="2 3">
    <name type="scientific">Castilleja foliolosa</name>
    <dbReference type="NCBI Taxonomy" id="1961234"/>
    <lineage>
        <taxon>Eukaryota</taxon>
        <taxon>Viridiplantae</taxon>
        <taxon>Streptophyta</taxon>
        <taxon>Embryophyta</taxon>
        <taxon>Tracheophyta</taxon>
        <taxon>Spermatophyta</taxon>
        <taxon>Magnoliopsida</taxon>
        <taxon>eudicotyledons</taxon>
        <taxon>Gunneridae</taxon>
        <taxon>Pentapetalae</taxon>
        <taxon>asterids</taxon>
        <taxon>lamiids</taxon>
        <taxon>Lamiales</taxon>
        <taxon>Orobanchaceae</taxon>
        <taxon>Pedicularideae</taxon>
        <taxon>Castillejinae</taxon>
        <taxon>Castilleja</taxon>
    </lineage>
</organism>
<reference evidence="3" key="1">
    <citation type="journal article" date="2024" name="IScience">
        <title>Strigolactones Initiate the Formation of Haustorium-like Structures in Castilleja.</title>
        <authorList>
            <person name="Buerger M."/>
            <person name="Peterson D."/>
            <person name="Chory J."/>
        </authorList>
    </citation>
    <scope>NUCLEOTIDE SEQUENCE [LARGE SCALE GENOMIC DNA]</scope>
</reference>
<comment type="caution">
    <text evidence="2">The sequence shown here is derived from an EMBL/GenBank/DDBJ whole genome shotgun (WGS) entry which is preliminary data.</text>
</comment>
<dbReference type="InterPro" id="IPR040358">
    <property type="entry name" value="At4g22758-like"/>
</dbReference>
<evidence type="ECO:0000259" key="1">
    <source>
        <dbReference type="Pfam" id="PF23156"/>
    </source>
</evidence>
<evidence type="ECO:0000313" key="2">
    <source>
        <dbReference type="EMBL" id="KAL3631399.1"/>
    </source>
</evidence>
<evidence type="ECO:0000313" key="3">
    <source>
        <dbReference type="Proteomes" id="UP001632038"/>
    </source>
</evidence>
<keyword evidence="3" id="KW-1185">Reference proteome</keyword>
<name>A0ABD3CQH6_9LAMI</name>
<dbReference type="Proteomes" id="UP001632038">
    <property type="component" value="Unassembled WGS sequence"/>
</dbReference>
<gene>
    <name evidence="2" type="ORF">CASFOL_024383</name>
</gene>
<dbReference type="InterPro" id="IPR055482">
    <property type="entry name" value="DUF7054"/>
</dbReference>
<sequence length="134" mass="15102">MLLYKQKKNQALKGNRFLISITVLGSPGPIRFVVNEDELVAAVINRSLKAYAREGRLPVLGSELNNFMLYSPFAGTEALLPWNTIGSFGVRNFVLCKKPQSEKSIDDEKALTRHRAGSWRSWFNKSLNPKIPSH</sequence>
<dbReference type="Pfam" id="PF23156">
    <property type="entry name" value="DUF7054"/>
    <property type="match status" value="1"/>
</dbReference>
<feature type="domain" description="DUF7054" evidence="1">
    <location>
        <begin position="14"/>
        <end position="96"/>
    </location>
</feature>
<dbReference type="EMBL" id="JAVIJP010000032">
    <property type="protein sequence ID" value="KAL3631399.1"/>
    <property type="molecule type" value="Genomic_DNA"/>
</dbReference>
<dbReference type="PANTHER" id="PTHR33270">
    <property type="entry name" value="BNAC05G50380D PROTEIN"/>
    <property type="match status" value="1"/>
</dbReference>
<accession>A0ABD3CQH6</accession>
<dbReference type="PANTHER" id="PTHR33270:SF18">
    <property type="entry name" value="OS02G0324700 PROTEIN"/>
    <property type="match status" value="1"/>
</dbReference>
<dbReference type="AlphaFoldDB" id="A0ABD3CQH6"/>
<proteinExistence type="predicted"/>
<protein>
    <recommendedName>
        <fullName evidence="1">DUF7054 domain-containing protein</fullName>
    </recommendedName>
</protein>